<dbReference type="PANTHER" id="PTHR10507:SF0">
    <property type="entry name" value="CELL DIVISION CONTROL PROTEIN 45 HOMOLOG"/>
    <property type="match status" value="1"/>
</dbReference>
<evidence type="ECO:0000256" key="5">
    <source>
        <dbReference type="ARBA" id="ARBA00023306"/>
    </source>
</evidence>
<dbReference type="Pfam" id="PF02724">
    <property type="entry name" value="CDC45"/>
    <property type="match status" value="1"/>
</dbReference>
<comment type="similarity">
    <text evidence="2">Belongs to the CDC45 family.</text>
</comment>
<dbReference type="EMBL" id="CU928171">
    <property type="protein sequence ID" value="CAR25158.1"/>
    <property type="molecule type" value="Genomic_DNA"/>
</dbReference>
<dbReference type="Proteomes" id="UP000002036">
    <property type="component" value="Chromosome G"/>
</dbReference>
<accession>C5DMZ7</accession>
<dbReference type="AlphaFoldDB" id="C5DMZ7"/>
<evidence type="ECO:0000256" key="6">
    <source>
        <dbReference type="SAM" id="MobiDB-lite"/>
    </source>
</evidence>
<evidence type="ECO:0000313" key="7">
    <source>
        <dbReference type="EMBL" id="CAR25158.1"/>
    </source>
</evidence>
<evidence type="ECO:0000256" key="1">
    <source>
        <dbReference type="ARBA" id="ARBA00004123"/>
    </source>
</evidence>
<keyword evidence="8" id="KW-1185">Reference proteome</keyword>
<keyword evidence="5" id="KW-0131">Cell cycle</keyword>
<dbReference type="GO" id="GO:0003688">
    <property type="term" value="F:DNA replication origin binding"/>
    <property type="evidence" value="ECO:0007669"/>
    <property type="project" value="TreeGrafter"/>
</dbReference>
<dbReference type="InterPro" id="IPR003874">
    <property type="entry name" value="CDC45"/>
</dbReference>
<dbReference type="GO" id="GO:1902977">
    <property type="term" value="P:mitotic DNA replication preinitiation complex assembly"/>
    <property type="evidence" value="ECO:0007669"/>
    <property type="project" value="TreeGrafter"/>
</dbReference>
<dbReference type="OMA" id="EDCFMEA"/>
<name>C5DMZ7_LACTC</name>
<evidence type="ECO:0000256" key="3">
    <source>
        <dbReference type="ARBA" id="ARBA00022705"/>
    </source>
</evidence>
<dbReference type="GeneID" id="8293878"/>
<feature type="compositionally biased region" description="Basic residues" evidence="6">
    <location>
        <begin position="205"/>
        <end position="218"/>
    </location>
</feature>
<dbReference type="InParanoid" id="C5DMZ7"/>
<dbReference type="eggNOG" id="KOG2475">
    <property type="taxonomic scope" value="Eukaryota"/>
</dbReference>
<dbReference type="OrthoDB" id="10258882at2759"/>
<dbReference type="RefSeq" id="XP_002555595.1">
    <property type="nucleotide sequence ID" value="XM_002555549.1"/>
</dbReference>
<dbReference type="PANTHER" id="PTHR10507">
    <property type="entry name" value="CDC45-RELATED PROTEIN"/>
    <property type="match status" value="1"/>
</dbReference>
<dbReference type="PROSITE" id="PS51257">
    <property type="entry name" value="PROKAR_LIPOPROTEIN"/>
    <property type="match status" value="1"/>
</dbReference>
<dbReference type="GO" id="GO:0003682">
    <property type="term" value="F:chromatin binding"/>
    <property type="evidence" value="ECO:0007669"/>
    <property type="project" value="TreeGrafter"/>
</dbReference>
<reference evidence="7 8" key="1">
    <citation type="journal article" date="2009" name="Genome Res.">
        <title>Comparative genomics of protoploid Saccharomycetaceae.</title>
        <authorList>
            <consortium name="The Genolevures Consortium"/>
            <person name="Souciet J.-L."/>
            <person name="Dujon B."/>
            <person name="Gaillardin C."/>
            <person name="Johnston M."/>
            <person name="Baret P.V."/>
            <person name="Cliften P."/>
            <person name="Sherman D.J."/>
            <person name="Weissenbach J."/>
            <person name="Westhof E."/>
            <person name="Wincker P."/>
            <person name="Jubin C."/>
            <person name="Poulain J."/>
            <person name="Barbe V."/>
            <person name="Segurens B."/>
            <person name="Artiguenave F."/>
            <person name="Anthouard V."/>
            <person name="Vacherie B."/>
            <person name="Val M.-E."/>
            <person name="Fulton R.S."/>
            <person name="Minx P."/>
            <person name="Wilson R."/>
            <person name="Durrens P."/>
            <person name="Jean G."/>
            <person name="Marck C."/>
            <person name="Martin T."/>
            <person name="Nikolski M."/>
            <person name="Rolland T."/>
            <person name="Seret M.-L."/>
            <person name="Casaregola S."/>
            <person name="Despons L."/>
            <person name="Fairhead C."/>
            <person name="Fischer G."/>
            <person name="Lafontaine I."/>
            <person name="Leh V."/>
            <person name="Lemaire M."/>
            <person name="de Montigny J."/>
            <person name="Neuveglise C."/>
            <person name="Thierry A."/>
            <person name="Blanc-Lenfle I."/>
            <person name="Bleykasten C."/>
            <person name="Diffels J."/>
            <person name="Fritsch E."/>
            <person name="Frangeul L."/>
            <person name="Goeffon A."/>
            <person name="Jauniaux N."/>
            <person name="Kachouri-Lafond R."/>
            <person name="Payen C."/>
            <person name="Potier S."/>
            <person name="Pribylova L."/>
            <person name="Ozanne C."/>
            <person name="Richard G.-F."/>
            <person name="Sacerdot C."/>
            <person name="Straub M.-L."/>
            <person name="Talla E."/>
        </authorList>
    </citation>
    <scope>NUCLEOTIDE SEQUENCE [LARGE SCALE GENOMIC DNA]</scope>
    <source>
        <strain evidence="8">ATCC 56472 / CBS 6340 / NRRL Y-8284</strain>
    </source>
</reference>
<evidence type="ECO:0000256" key="4">
    <source>
        <dbReference type="ARBA" id="ARBA00023242"/>
    </source>
</evidence>
<comment type="subcellular location">
    <subcellularLocation>
        <location evidence="1">Nucleus</location>
    </subcellularLocation>
</comment>
<dbReference type="KEGG" id="lth:KLTH0G12980g"/>
<dbReference type="HOGENOM" id="CLU_005871_3_0_1"/>
<dbReference type="GO" id="GO:0000727">
    <property type="term" value="P:double-strand break repair via break-induced replication"/>
    <property type="evidence" value="ECO:0007669"/>
    <property type="project" value="TreeGrafter"/>
</dbReference>
<keyword evidence="3" id="KW-0235">DNA replication</keyword>
<dbReference type="GO" id="GO:0031261">
    <property type="term" value="C:DNA replication preinitiation complex"/>
    <property type="evidence" value="ECO:0007669"/>
    <property type="project" value="TreeGrafter"/>
</dbReference>
<organism evidence="7 8">
    <name type="scientific">Lachancea thermotolerans (strain ATCC 56472 / CBS 6340 / NRRL Y-8284)</name>
    <name type="common">Yeast</name>
    <name type="synonym">Kluyveromyces thermotolerans</name>
    <dbReference type="NCBI Taxonomy" id="559295"/>
    <lineage>
        <taxon>Eukaryota</taxon>
        <taxon>Fungi</taxon>
        <taxon>Dikarya</taxon>
        <taxon>Ascomycota</taxon>
        <taxon>Saccharomycotina</taxon>
        <taxon>Saccharomycetes</taxon>
        <taxon>Saccharomycetales</taxon>
        <taxon>Saccharomycetaceae</taxon>
        <taxon>Lachancea</taxon>
    </lineage>
</organism>
<dbReference type="GO" id="GO:0003697">
    <property type="term" value="F:single-stranded DNA binding"/>
    <property type="evidence" value="ECO:0007669"/>
    <property type="project" value="TreeGrafter"/>
</dbReference>
<dbReference type="GO" id="GO:0006270">
    <property type="term" value="P:DNA replication initiation"/>
    <property type="evidence" value="ECO:0007669"/>
    <property type="project" value="InterPro"/>
</dbReference>
<protein>
    <submittedName>
        <fullName evidence="7">KLTH0G12980p</fullName>
    </submittedName>
</protein>
<feature type="compositionally biased region" description="Acidic residues" evidence="6">
    <location>
        <begin position="165"/>
        <end position="195"/>
    </location>
</feature>
<evidence type="ECO:0000313" key="8">
    <source>
        <dbReference type="Proteomes" id="UP000002036"/>
    </source>
</evidence>
<proteinExistence type="inferred from homology"/>
<dbReference type="FunCoup" id="C5DMZ7">
    <property type="interactions" value="741"/>
</dbReference>
<keyword evidence="4" id="KW-0539">Nucleus</keyword>
<dbReference type="STRING" id="559295.C5DMZ7"/>
<gene>
    <name evidence="7" type="ordered locus">KLTH0G12980g</name>
</gene>
<feature type="region of interest" description="Disordered" evidence="6">
    <location>
        <begin position="165"/>
        <end position="218"/>
    </location>
</feature>
<sequence length="637" mass="73150">MYLKITQFQEAYERILKFSSSHSSCQLVIFVSCLNIDALCASKMLSKLFKKQLIQLQLVPVFGYSELRSHFQKLDENVSSVIFVGCGGMIDIEAFLEINEQDYWEETSSGQKLKRNIYVLDTHRPWNLHNLFGSQIVTCFDDGTVEETLQSQKEAYIKLVELEEQGANDEEEVSSDEDAEEDQDGDTEEDDEQDSDGNGGETAKRRNTQHNARSQRKLRKKLANQYEEILEEYYAQGTSVSNSISVQVYSLLSSQGETSIPYLWLTVLGATSLDTSYPQIYNRLQPILQDEVRRLSPNESYKTPDTISLEIQPDYYLFLLRHSSLYDSFFYSNYVNAKLSLWNENGKKRLHKIFARMGIPLSTAQENWLYMDNRIKKELGSIFDKNLERYGLQDIVRDGFVRTFGYRGAVSASEFVEAITALLEVGQVTNPDEITNRGNANADNDSDQNMRDVLTRRERKWVSNFWLSWDALDDNIDLMRRGIKHAQHLQRCVFNTGVAILEKKMIKNLRLYRLCALQDGPDLDLYRNPLTLLRLGNWIIECCAEAEDRQLLPLVLASLDVTTETYLVAGMAPRYPRGMDKLEAYKPILNNFHAAFQYIAAETGAKVRIDNFESSIIEIKKEDLSPFLEKLTLSGLL</sequence>
<evidence type="ECO:0000256" key="2">
    <source>
        <dbReference type="ARBA" id="ARBA00010727"/>
    </source>
</evidence>